<reference evidence="2 3" key="1">
    <citation type="submission" date="2014-07" db="EMBL/GenBank/DDBJ databases">
        <authorList>
            <person name="McCorrison J."/>
            <person name="Sanka R."/>
            <person name="Torralba M."/>
            <person name="Gillis M."/>
            <person name="Haft D.H."/>
            <person name="Methe B."/>
            <person name="Sutton G."/>
            <person name="Nelson K.E."/>
        </authorList>
    </citation>
    <scope>NUCLEOTIDE SEQUENCE [LARGE SCALE GENOMIC DNA]</scope>
    <source>
        <strain evidence="2 3">DNF00011</strain>
    </source>
</reference>
<organism evidence="2 3">
    <name type="scientific">Pseudoglutamicibacter albus DNF00011</name>
    <dbReference type="NCBI Taxonomy" id="1401063"/>
    <lineage>
        <taxon>Bacteria</taxon>
        <taxon>Bacillati</taxon>
        <taxon>Actinomycetota</taxon>
        <taxon>Actinomycetes</taxon>
        <taxon>Micrococcales</taxon>
        <taxon>Micrococcaceae</taxon>
        <taxon>Pseudoglutamicibacter</taxon>
    </lineage>
</organism>
<comment type="caution">
    <text evidence="2">The sequence shown here is derived from an EMBL/GenBank/DDBJ whole genome shotgun (WGS) entry which is preliminary data.</text>
</comment>
<dbReference type="AlphaFoldDB" id="A0A095YD15"/>
<dbReference type="RefSeq" id="WP_035756439.1">
    <property type="nucleotide sequence ID" value="NZ_JRNH01000022.1"/>
</dbReference>
<protein>
    <submittedName>
        <fullName evidence="2">Uncharacterized protein</fullName>
    </submittedName>
</protein>
<dbReference type="EMBL" id="JRNH01000022">
    <property type="protein sequence ID" value="KGF20006.1"/>
    <property type="molecule type" value="Genomic_DNA"/>
</dbReference>
<evidence type="ECO:0000313" key="2">
    <source>
        <dbReference type="EMBL" id="KGF20006.1"/>
    </source>
</evidence>
<name>A0A095YD15_9MICC</name>
<accession>A0A095YD15</accession>
<dbReference type="InterPro" id="IPR046553">
    <property type="entry name" value="DUF6707"/>
</dbReference>
<proteinExistence type="predicted"/>
<dbReference type="Proteomes" id="UP000053528">
    <property type="component" value="Unassembled WGS sequence"/>
</dbReference>
<sequence>MSQTQSTAQAQTAQTQAAAQAQAGSPSHAATVHFDGRFPRHRQAIPARNITKGDRFMHRSGLPSEPVQSARVVKDSFGTDAYVDVVLEDGSRATVAINSTIRVFTERNLGPGIDELLAVPVEEGSAEAALVEAAKAHRKDAQLLSAALRVAPGINTRAGSHLDSLVWAAFQLAVVYEDTEFVWPILNVLTQQSFEDNATRWLPTRYGLALACWLARQAADHDAATGYAQQLKGGEEALIATLPGTAREIHRRQLEHASLYDREIQRARDSLNAPLELEFRWSRLKSLMVTTAYRLAFERERPDFIALIERELPIIRAASGEPREHHSTHQHAAERHAAQQHATFRSN</sequence>
<feature type="region of interest" description="Disordered" evidence="1">
    <location>
        <begin position="320"/>
        <end position="347"/>
    </location>
</feature>
<feature type="region of interest" description="Disordered" evidence="1">
    <location>
        <begin position="1"/>
        <end position="62"/>
    </location>
</feature>
<feature type="compositionally biased region" description="Basic and acidic residues" evidence="1">
    <location>
        <begin position="321"/>
        <end position="337"/>
    </location>
</feature>
<evidence type="ECO:0000313" key="3">
    <source>
        <dbReference type="Proteomes" id="UP000053528"/>
    </source>
</evidence>
<gene>
    <name evidence="2" type="ORF">HMPREF2128_06840</name>
</gene>
<feature type="compositionally biased region" description="Low complexity" evidence="1">
    <location>
        <begin position="1"/>
        <end position="23"/>
    </location>
</feature>
<evidence type="ECO:0000256" key="1">
    <source>
        <dbReference type="SAM" id="MobiDB-lite"/>
    </source>
</evidence>
<dbReference type="Pfam" id="PF20453">
    <property type="entry name" value="DUF6707"/>
    <property type="match status" value="1"/>
</dbReference>